<sequence>MKAIKFLNHMRRPYCDHQGVHLALDAKRKESPSKNARIVAGQVGLGFDFNHLFCKHGGKRPVLDRVMIQQVIFLLMEV</sequence>
<gene>
    <name evidence="1" type="ORF">IPN75_15150</name>
</gene>
<organism evidence="1 2">
    <name type="scientific">Candidatus Dechloromonas phosphorivorans</name>
    <dbReference type="NCBI Taxonomy" id="2899244"/>
    <lineage>
        <taxon>Bacteria</taxon>
        <taxon>Pseudomonadati</taxon>
        <taxon>Pseudomonadota</taxon>
        <taxon>Betaproteobacteria</taxon>
        <taxon>Rhodocyclales</taxon>
        <taxon>Azonexaceae</taxon>
        <taxon>Dechloromonas</taxon>
    </lineage>
</organism>
<comment type="caution">
    <text evidence="1">The sequence shown here is derived from an EMBL/GenBank/DDBJ whole genome shotgun (WGS) entry which is preliminary data.</text>
</comment>
<evidence type="ECO:0000313" key="1">
    <source>
        <dbReference type="EMBL" id="MBK8891610.1"/>
    </source>
</evidence>
<dbReference type="AlphaFoldDB" id="A0A9D7LPJ3"/>
<dbReference type="Proteomes" id="UP000808146">
    <property type="component" value="Unassembled WGS sequence"/>
</dbReference>
<proteinExistence type="predicted"/>
<name>A0A9D7LPJ3_9RHOO</name>
<accession>A0A9D7LPJ3</accession>
<reference evidence="1" key="1">
    <citation type="submission" date="2020-10" db="EMBL/GenBank/DDBJ databases">
        <title>Connecting structure to function with the recovery of over 1000 high-quality activated sludge metagenome-assembled genomes encoding full-length rRNA genes using long-read sequencing.</title>
        <authorList>
            <person name="Singleton C.M."/>
            <person name="Petriglieri F."/>
            <person name="Kristensen J.M."/>
            <person name="Kirkegaard R.H."/>
            <person name="Michaelsen T.Y."/>
            <person name="Andersen M.H."/>
            <person name="Karst S.M."/>
            <person name="Dueholm M.S."/>
            <person name="Nielsen P.H."/>
            <person name="Albertsen M."/>
        </authorList>
    </citation>
    <scope>NUCLEOTIDE SEQUENCE</scope>
    <source>
        <strain evidence="1">OdNE_18-Q3-R46-58_BAT3C.305</strain>
    </source>
</reference>
<dbReference type="EMBL" id="JADKBR010000017">
    <property type="protein sequence ID" value="MBK8891610.1"/>
    <property type="molecule type" value="Genomic_DNA"/>
</dbReference>
<protein>
    <submittedName>
        <fullName evidence="1">Uncharacterized protein</fullName>
    </submittedName>
</protein>
<evidence type="ECO:0000313" key="2">
    <source>
        <dbReference type="Proteomes" id="UP000808146"/>
    </source>
</evidence>